<protein>
    <recommendedName>
        <fullName evidence="3">DUF4012 domain-containing protein</fullName>
    </recommendedName>
</protein>
<accession>A0A0G1Q5E5</accession>
<evidence type="ECO:0008006" key="3">
    <source>
        <dbReference type="Google" id="ProtNLM"/>
    </source>
</evidence>
<sequence length="899" mass="99207">MQNGSHKQRKTSSSLSDLRAREAFTLKQLLKRRQNARLACAFDEAIPSCYLKRAAYTASPIIHVSQEQKLSPYVIHLGSSHPTLTPSEELADAILINLLTHPVAISPFATQKEDLLTLTPQDTQRFFLESQLTNAPKKNTTAFPLAKPNFFNRPIPSQGYIPASIQTPFVKAQLFAHPKPPQDIFSYFDLPDTEEEENESELVDLVSLQQEVSETLHVVEDPVQKIPIAFPRLSRRTFSLPWIRLPQGWSRAMAAFLLVSFATVLPIHAMSVVKEIEKTKTQILSLGAQGLSSLTQGTEAAFQMDSKTAERSFSKAVSRFDEAQTSLQNLGVGMELFSAVPGTQAHTAATLLKAAERLSYAGLRLSQGWSSLESAWQTDLTSRLAMLGAHLQTVLPYVEEAQAFLASVDQNDLTEEQKIFLGQASVQLPALQNSLQTFLAINDFARQALGADGSKQYLLLFQNQTELRPTGGFVGSYAEVKIHKGAIENLSIPGGGSYDLQGSMRTSFVAPAPLRLLTARWEFQDANWFADFPTSSRNILSLYEEAGGPTVDGVMAINASFLETLLGLLGPVDMPDYGRTITKENFLLETQKIVEYEYDKTINKPKAFIGDLSVALLDRLTSLAPMEYLSVIQAVQTGLALKDIQMYFTDEDLQKQTITQGWSGEIKQTPGDYLMIVDANLGGGKTDAVIKEDVDVTVQVATDGSLTNTVTISRTHEGIPGTLFTGVNNVDYLRLYVPNGSTLLHASGFSIPDDRLFEIPNEDWVMNEYLTYMEDTLQTDPISGTDISEESGKTVFGNWVQTPPGSTSTVQFTYRLPFKLSDVSPASFGSRIKTFLGMAKTANYTLYIQKQSGVLNRDTHINVELPETMQTLWSSAQTSETPLSNIIDQTFAILVEQNP</sequence>
<dbReference type="Pfam" id="PF13196">
    <property type="entry name" value="DUF4012"/>
    <property type="match status" value="1"/>
</dbReference>
<dbReference type="InterPro" id="IPR025101">
    <property type="entry name" value="DUF4012"/>
</dbReference>
<gene>
    <name evidence="1" type="ORF">UX57_C0021G0008</name>
</gene>
<dbReference type="AlphaFoldDB" id="A0A0G1Q5E5"/>
<organism evidence="1 2">
    <name type="scientific">Candidatus Uhrbacteria bacterium GW2011_GWE2_46_68</name>
    <dbReference type="NCBI Taxonomy" id="1618994"/>
    <lineage>
        <taxon>Bacteria</taxon>
        <taxon>Candidatus Uhriibacteriota</taxon>
    </lineage>
</organism>
<name>A0A0G1Q5E5_9BACT</name>
<evidence type="ECO:0000313" key="2">
    <source>
        <dbReference type="Proteomes" id="UP000034795"/>
    </source>
</evidence>
<reference evidence="1 2" key="1">
    <citation type="journal article" date="2015" name="Nature">
        <title>rRNA introns, odd ribosomes, and small enigmatic genomes across a large radiation of phyla.</title>
        <authorList>
            <person name="Brown C.T."/>
            <person name="Hug L.A."/>
            <person name="Thomas B.C."/>
            <person name="Sharon I."/>
            <person name="Castelle C.J."/>
            <person name="Singh A."/>
            <person name="Wilkins M.J."/>
            <person name="Williams K.H."/>
            <person name="Banfield J.F."/>
        </authorList>
    </citation>
    <scope>NUCLEOTIDE SEQUENCE [LARGE SCALE GENOMIC DNA]</scope>
</reference>
<evidence type="ECO:0000313" key="1">
    <source>
        <dbReference type="EMBL" id="KKU40276.1"/>
    </source>
</evidence>
<proteinExistence type="predicted"/>
<dbReference type="Proteomes" id="UP000034795">
    <property type="component" value="Unassembled WGS sequence"/>
</dbReference>
<comment type="caution">
    <text evidence="1">The sequence shown here is derived from an EMBL/GenBank/DDBJ whole genome shotgun (WGS) entry which is preliminary data.</text>
</comment>
<dbReference type="EMBL" id="LCMS01000021">
    <property type="protein sequence ID" value="KKU40276.1"/>
    <property type="molecule type" value="Genomic_DNA"/>
</dbReference>
<dbReference type="STRING" id="1618994.UX57_C0021G0008"/>